<evidence type="ECO:0000259" key="5">
    <source>
        <dbReference type="PROSITE" id="PS50110"/>
    </source>
</evidence>
<proteinExistence type="predicted"/>
<feature type="compositionally biased region" description="Polar residues" evidence="4">
    <location>
        <begin position="1303"/>
        <end position="1315"/>
    </location>
</feature>
<gene>
    <name evidence="6" type="ORF">LCOR_09508.1</name>
</gene>
<keyword evidence="7" id="KW-1185">Reference proteome</keyword>
<dbReference type="Gene3D" id="3.40.50.2300">
    <property type="match status" value="1"/>
</dbReference>
<name>A0A068S9K8_9FUNG</name>
<dbReference type="InterPro" id="IPR011006">
    <property type="entry name" value="CheY-like_superfamily"/>
</dbReference>
<dbReference type="VEuPathDB" id="FungiDB:LCOR_09508.1"/>
<feature type="compositionally biased region" description="Low complexity" evidence="4">
    <location>
        <begin position="847"/>
        <end position="868"/>
    </location>
</feature>
<evidence type="ECO:0000313" key="7">
    <source>
        <dbReference type="Proteomes" id="UP000027586"/>
    </source>
</evidence>
<feature type="region of interest" description="Disordered" evidence="4">
    <location>
        <begin position="1150"/>
        <end position="1283"/>
    </location>
</feature>
<feature type="region of interest" description="Disordered" evidence="4">
    <location>
        <begin position="1299"/>
        <end position="1342"/>
    </location>
</feature>
<reference evidence="6" key="1">
    <citation type="submission" date="2013-08" db="EMBL/GenBank/DDBJ databases">
        <title>Gene expansion shapes genome architecture in the human pathogen Lichtheimia corymbifera: an evolutionary genomics analysis in the ancient terrestrial Mucorales (Mucoromycotina).</title>
        <authorList>
            <person name="Schwartze V.U."/>
            <person name="Winter S."/>
            <person name="Shelest E."/>
            <person name="Marcet-Houben M."/>
            <person name="Horn F."/>
            <person name="Wehner S."/>
            <person name="Hoffmann K."/>
            <person name="Riege K."/>
            <person name="Sammeth M."/>
            <person name="Nowrousian M."/>
            <person name="Valiante V."/>
            <person name="Linde J."/>
            <person name="Jacobsen I.D."/>
            <person name="Marz M."/>
            <person name="Brakhage A.A."/>
            <person name="Gabaldon T."/>
            <person name="Bocker S."/>
            <person name="Voigt K."/>
        </authorList>
    </citation>
    <scope>NUCLEOTIDE SEQUENCE [LARGE SCALE GENOMIC DNA]</scope>
    <source>
        <strain evidence="6">FSU 9682</strain>
    </source>
</reference>
<dbReference type="CDD" id="cd17546">
    <property type="entry name" value="REC_hyHK_CKI1_RcsC-like"/>
    <property type="match status" value="1"/>
</dbReference>
<feature type="compositionally biased region" description="Low complexity" evidence="4">
    <location>
        <begin position="770"/>
        <end position="784"/>
    </location>
</feature>
<feature type="compositionally biased region" description="Polar residues" evidence="4">
    <location>
        <begin position="1216"/>
        <end position="1226"/>
    </location>
</feature>
<feature type="region of interest" description="Disordered" evidence="4">
    <location>
        <begin position="489"/>
        <end position="511"/>
    </location>
</feature>
<dbReference type="FunFam" id="3.40.50.2300:FF:000146">
    <property type="entry name" value="Putative two-component response regulator SSK1p"/>
    <property type="match status" value="1"/>
</dbReference>
<feature type="compositionally biased region" description="Basic and acidic residues" evidence="4">
    <location>
        <begin position="924"/>
        <end position="935"/>
    </location>
</feature>
<feature type="region of interest" description="Disordered" evidence="4">
    <location>
        <begin position="566"/>
        <end position="593"/>
    </location>
</feature>
<dbReference type="EMBL" id="CBTN010000059">
    <property type="protein sequence ID" value="CDH58655.1"/>
    <property type="molecule type" value="Genomic_DNA"/>
</dbReference>
<dbReference type="SMART" id="SM00448">
    <property type="entry name" value="REC"/>
    <property type="match status" value="1"/>
</dbReference>
<feature type="compositionally biased region" description="Polar residues" evidence="4">
    <location>
        <begin position="1332"/>
        <end position="1342"/>
    </location>
</feature>
<feature type="domain" description="Response regulatory" evidence="5">
    <location>
        <begin position="984"/>
        <end position="1131"/>
    </location>
</feature>
<feature type="region of interest" description="Disordered" evidence="4">
    <location>
        <begin position="735"/>
        <end position="946"/>
    </location>
</feature>
<evidence type="ECO:0000313" key="6">
    <source>
        <dbReference type="EMBL" id="CDH58655.1"/>
    </source>
</evidence>
<keyword evidence="1 3" id="KW-0597">Phosphoprotein</keyword>
<dbReference type="STRING" id="1263082.A0A068S9K8"/>
<feature type="compositionally biased region" description="Basic and acidic residues" evidence="4">
    <location>
        <begin position="895"/>
        <end position="906"/>
    </location>
</feature>
<evidence type="ECO:0000256" key="1">
    <source>
        <dbReference type="ARBA" id="ARBA00022553"/>
    </source>
</evidence>
<feature type="region of interest" description="Disordered" evidence="4">
    <location>
        <begin position="620"/>
        <end position="647"/>
    </location>
</feature>
<dbReference type="Pfam" id="PF00072">
    <property type="entry name" value="Response_reg"/>
    <property type="match status" value="1"/>
</dbReference>
<evidence type="ECO:0000256" key="2">
    <source>
        <dbReference type="ARBA" id="ARBA00023012"/>
    </source>
</evidence>
<feature type="compositionally biased region" description="Low complexity" evidence="4">
    <location>
        <begin position="1186"/>
        <end position="1197"/>
    </location>
</feature>
<comment type="caution">
    <text evidence="6">The sequence shown here is derived from an EMBL/GenBank/DDBJ whole genome shotgun (WGS) entry which is preliminary data.</text>
</comment>
<sequence length="1342" mass="146932">MLVFFFLSHPLTYSPPPPPPPPSPQPLFFCFVFPCSLAPIELRKLYLEGRVTTTVYQHEEDAVCAPSVFDPVSPCGMIQQQIRWIMRIAAALCTISSVIDTGTDPIFRSIQLLHWVIWWLVLWLVKGGKESDEKMIRWGQYNIIATMTTMYFLLNDTPMTLTWIMMATSLGCFVTTNRIALATSSFVNNHQQHSQQQDNNEHCFMASPAASTSWIEQPSNNQSEELESFSRELQEAARMVITTLEQFSPATILTNTHELLSACSIAVPIASISAIHTTAQQICYISHQLEPATTLDEDSSSNNNNNNNPIVFDIGDLVQNAADALAGMAAKLDVNLILYHADNGMHHANVFGDPEPIRHALLTLVWNILEGCTPGASIELGLNVTPGSSTSTTSPFLSVPQPLHVILEVIHTASPAIPHSLSHALLPRTIATEKLLTSMGGQLHIHTLAENRTRYEISIDMEMSPSNQHQGPAGQRKLLLLDDPGSSFSLSNPSNATSTKHHHHHTSFSKDPTLSDLAKFIERLNGVKMVLHAREKSVFARHLTSCLASWNADISHVPVGILTVRESDDDEDYDDDAKKKQEQPVVPSPAIAEEQLHSVPPTFILIDDDIETLENKLKAFHSHQRRPSAQQQQQQQQQQHKGGRHHKNAKYTAAIIHFTSLTNYKRLRDMVHSMPIPPTGMPRLVVVPKPAGPRRFLTALHTGWHDATVEPHFMPIATSPSSPSLWMVGDHHGTYQQQHHHATTPAPMTGRKDGYMTPHVHDQGNHRRGMSPSSSPGSSMTTAAEQNTNNNGYFNVLRGQSSRPLSPAPPTASNSNRQNKSSPLGVGDDNEGEQGVNERGDETMLFSSSSSPSSQLPPSYPPSVNNNNRASPPHNTDQKGLPTSTLPPETPAETPAHDEKEKKDDADTTTPDTANPKVSPSQENKPHHEEMDREVAVGGGVGHEKPSLINSLRRKRTVRLSKKLKSDRGSSSGAFANTVSPPINVLIVEDNMINQAILSTWMKKHKIKCSVASNGQEAVERWKGGGFHLVLMDIQLPVMDGITATKTIRSIEKEQRIGVLPAEQDTASSSSLQQVPEDTQVSSFQSPVIIVALTASAKDSDRHAALAAGCNDFLTKPISLEWLEKKIIEWGCMQALIDFEGWRRWKRSSSTTSVSNSLSNKASMIRSSESNSARPSAAINKEKNAAAKGMTTTTTCTKESSCDQEEKMNTGDDGSRSNVHSTAATTTDHHPSQPRKGVLLLGSAGSTNAVSPATMVRRSRINSSSSQLLSSSSCPGSITETGAPHMLNNRAMSMLAVGHRQSDNIQQEQSFILNEQQQQPPPSPSPHDTHDASTTTTGVQQL</sequence>
<dbReference type="Proteomes" id="UP000027586">
    <property type="component" value="Unassembled WGS sequence"/>
</dbReference>
<dbReference type="InterPro" id="IPR001789">
    <property type="entry name" value="Sig_transdc_resp-reg_receiver"/>
</dbReference>
<feature type="compositionally biased region" description="Low complexity" evidence="4">
    <location>
        <begin position="630"/>
        <end position="639"/>
    </location>
</feature>
<feature type="compositionally biased region" description="Low complexity" evidence="4">
    <location>
        <begin position="1150"/>
        <end position="1160"/>
    </location>
</feature>
<feature type="compositionally biased region" description="Low complexity" evidence="4">
    <location>
        <begin position="1263"/>
        <end position="1273"/>
    </location>
</feature>
<feature type="compositionally biased region" description="Basic and acidic residues" evidence="4">
    <location>
        <begin position="750"/>
        <end position="765"/>
    </location>
</feature>
<feature type="compositionally biased region" description="Basic and acidic residues" evidence="4">
    <location>
        <begin position="1200"/>
        <end position="1215"/>
    </location>
</feature>
<dbReference type="PANTHER" id="PTHR45339:SF1">
    <property type="entry name" value="HYBRID SIGNAL TRANSDUCTION HISTIDINE KINASE J"/>
    <property type="match status" value="1"/>
</dbReference>
<dbReference type="PANTHER" id="PTHR45339">
    <property type="entry name" value="HYBRID SIGNAL TRANSDUCTION HISTIDINE KINASE J"/>
    <property type="match status" value="1"/>
</dbReference>
<accession>A0A068S9K8</accession>
<feature type="modified residue" description="4-aspartylphosphate" evidence="3">
    <location>
        <position position="1033"/>
    </location>
</feature>
<dbReference type="SUPFAM" id="SSF52172">
    <property type="entry name" value="CheY-like"/>
    <property type="match status" value="1"/>
</dbReference>
<keyword evidence="2" id="KW-0902">Two-component regulatory system</keyword>
<dbReference type="GO" id="GO:0000156">
    <property type="term" value="F:phosphorelay response regulator activity"/>
    <property type="evidence" value="ECO:0007669"/>
    <property type="project" value="UniProtKB-ARBA"/>
</dbReference>
<dbReference type="PROSITE" id="PS50110">
    <property type="entry name" value="RESPONSE_REGULATORY"/>
    <property type="match status" value="1"/>
</dbReference>
<feature type="compositionally biased region" description="Polar residues" evidence="4">
    <location>
        <begin position="811"/>
        <end position="822"/>
    </location>
</feature>
<feature type="compositionally biased region" description="Low complexity" evidence="4">
    <location>
        <begin position="908"/>
        <end position="917"/>
    </location>
</feature>
<feature type="compositionally biased region" description="Low complexity" evidence="4">
    <location>
        <begin position="881"/>
        <end position="894"/>
    </location>
</feature>
<evidence type="ECO:0000256" key="4">
    <source>
        <dbReference type="SAM" id="MobiDB-lite"/>
    </source>
</evidence>
<dbReference type="OrthoDB" id="21225at2759"/>
<evidence type="ECO:0000256" key="3">
    <source>
        <dbReference type="PROSITE-ProRule" id="PRU00169"/>
    </source>
</evidence>
<feature type="compositionally biased region" description="Polar residues" evidence="4">
    <location>
        <begin position="1161"/>
        <end position="1174"/>
    </location>
</feature>
<organism evidence="6 7">
    <name type="scientific">Lichtheimia corymbifera JMRC:FSU:9682</name>
    <dbReference type="NCBI Taxonomy" id="1263082"/>
    <lineage>
        <taxon>Eukaryota</taxon>
        <taxon>Fungi</taxon>
        <taxon>Fungi incertae sedis</taxon>
        <taxon>Mucoromycota</taxon>
        <taxon>Mucoromycotina</taxon>
        <taxon>Mucoromycetes</taxon>
        <taxon>Mucorales</taxon>
        <taxon>Lichtheimiaceae</taxon>
        <taxon>Lichtheimia</taxon>
    </lineage>
</organism>
<protein>
    <submittedName>
        <fullName evidence="6">Two-component response regulator</fullName>
    </submittedName>
</protein>
<feature type="compositionally biased region" description="Polar residues" evidence="4">
    <location>
        <begin position="785"/>
        <end position="804"/>
    </location>
</feature>